<comment type="caution">
    <text evidence="3">The sequence shown here is derived from an EMBL/GenBank/DDBJ whole genome shotgun (WGS) entry which is preliminary data.</text>
</comment>
<dbReference type="OrthoDB" id="7698403at2759"/>
<gene>
    <name evidence="3" type="ORF">MGAL_10B028782</name>
</gene>
<dbReference type="AlphaFoldDB" id="A0A8B6E2V1"/>
<dbReference type="InterPro" id="IPR049012">
    <property type="entry name" value="Mutator_transp_dom"/>
</dbReference>
<dbReference type="Pfam" id="PF20700">
    <property type="entry name" value="Mutator"/>
    <property type="match status" value="1"/>
</dbReference>
<reference evidence="3" key="1">
    <citation type="submission" date="2018-11" db="EMBL/GenBank/DDBJ databases">
        <authorList>
            <person name="Alioto T."/>
            <person name="Alioto T."/>
        </authorList>
    </citation>
    <scope>NUCLEOTIDE SEQUENCE</scope>
</reference>
<dbReference type="EMBL" id="UYJE01004465">
    <property type="protein sequence ID" value="VDI28198.1"/>
    <property type="molecule type" value="Genomic_DNA"/>
</dbReference>
<evidence type="ECO:0000259" key="1">
    <source>
        <dbReference type="Pfam" id="PF10545"/>
    </source>
</evidence>
<evidence type="ECO:0008006" key="5">
    <source>
        <dbReference type="Google" id="ProtNLM"/>
    </source>
</evidence>
<sequence length="121" mass="13896">MGDTDAREENGEDLGKDVLLIELYEAEPALWNVHSAAYRDKYERKKSVDRIDSIIKIGASIHTGLGERHVNGFLSTLKTPPVSHRMFDERQKEFGTILGEIAEKSMKEWSEKEEEYDERPS</sequence>
<feature type="domain" description="Mutator-like transposase" evidence="2">
    <location>
        <begin position="59"/>
        <end position="115"/>
    </location>
</feature>
<keyword evidence="4" id="KW-1185">Reference proteome</keyword>
<feature type="domain" description="MADF" evidence="1">
    <location>
        <begin position="20"/>
        <end position="56"/>
    </location>
</feature>
<accession>A0A8B6E2V1</accession>
<dbReference type="InterPro" id="IPR006578">
    <property type="entry name" value="MADF-dom"/>
</dbReference>
<proteinExistence type="predicted"/>
<dbReference type="Proteomes" id="UP000596742">
    <property type="component" value="Unassembled WGS sequence"/>
</dbReference>
<name>A0A8B6E2V1_MYTGA</name>
<evidence type="ECO:0000259" key="2">
    <source>
        <dbReference type="Pfam" id="PF20700"/>
    </source>
</evidence>
<evidence type="ECO:0000313" key="4">
    <source>
        <dbReference type="Proteomes" id="UP000596742"/>
    </source>
</evidence>
<evidence type="ECO:0000313" key="3">
    <source>
        <dbReference type="EMBL" id="VDI28198.1"/>
    </source>
</evidence>
<organism evidence="3 4">
    <name type="scientific">Mytilus galloprovincialis</name>
    <name type="common">Mediterranean mussel</name>
    <dbReference type="NCBI Taxonomy" id="29158"/>
    <lineage>
        <taxon>Eukaryota</taxon>
        <taxon>Metazoa</taxon>
        <taxon>Spiralia</taxon>
        <taxon>Lophotrochozoa</taxon>
        <taxon>Mollusca</taxon>
        <taxon>Bivalvia</taxon>
        <taxon>Autobranchia</taxon>
        <taxon>Pteriomorphia</taxon>
        <taxon>Mytilida</taxon>
        <taxon>Mytiloidea</taxon>
        <taxon>Mytilidae</taxon>
        <taxon>Mytilinae</taxon>
        <taxon>Mytilus</taxon>
    </lineage>
</organism>
<dbReference type="Pfam" id="PF10545">
    <property type="entry name" value="MADF_DNA_bdg"/>
    <property type="match status" value="1"/>
</dbReference>
<protein>
    <recommendedName>
        <fullName evidence="5">MADF domain-containing protein</fullName>
    </recommendedName>
</protein>